<dbReference type="Proteomes" id="UP001438707">
    <property type="component" value="Unassembled WGS sequence"/>
</dbReference>
<reference evidence="1 2" key="1">
    <citation type="journal article" date="2024" name="Nat. Commun.">
        <title>Phylogenomics reveals the evolutionary origins of lichenization in chlorophyte algae.</title>
        <authorList>
            <person name="Puginier C."/>
            <person name="Libourel C."/>
            <person name="Otte J."/>
            <person name="Skaloud P."/>
            <person name="Haon M."/>
            <person name="Grisel S."/>
            <person name="Petersen M."/>
            <person name="Berrin J.G."/>
            <person name="Delaux P.M."/>
            <person name="Dal Grande F."/>
            <person name="Keller J."/>
        </authorList>
    </citation>
    <scope>NUCLEOTIDE SEQUENCE [LARGE SCALE GENOMIC DNA]</scope>
    <source>
        <strain evidence="1 2">SAG 2145</strain>
    </source>
</reference>
<evidence type="ECO:0000313" key="1">
    <source>
        <dbReference type="EMBL" id="KAK9843118.1"/>
    </source>
</evidence>
<proteinExistence type="predicted"/>
<keyword evidence="2" id="KW-1185">Reference proteome</keyword>
<evidence type="ECO:0000313" key="2">
    <source>
        <dbReference type="Proteomes" id="UP001438707"/>
    </source>
</evidence>
<comment type="caution">
    <text evidence="1">The sequence shown here is derived from an EMBL/GenBank/DDBJ whole genome shotgun (WGS) entry which is preliminary data.</text>
</comment>
<dbReference type="AlphaFoldDB" id="A0AAW1SBU4"/>
<sequence length="118" mass="12704">MRTQHLRNGMRSTFQGVTASCNLKLPDASGGASALKHHKRCKQGHCGGSSASKQHHLAQHSDQNFASQICVVRKMDPEHSCCAGEVMAAASRKSLTAKLQGEVHSKCDATVYTWLTNG</sequence>
<gene>
    <name evidence="1" type="ORF">WJX74_007236</name>
</gene>
<organism evidence="1 2">
    <name type="scientific">Apatococcus lobatus</name>
    <dbReference type="NCBI Taxonomy" id="904363"/>
    <lineage>
        <taxon>Eukaryota</taxon>
        <taxon>Viridiplantae</taxon>
        <taxon>Chlorophyta</taxon>
        <taxon>core chlorophytes</taxon>
        <taxon>Trebouxiophyceae</taxon>
        <taxon>Chlorellales</taxon>
        <taxon>Chlorellaceae</taxon>
        <taxon>Apatococcus</taxon>
    </lineage>
</organism>
<name>A0AAW1SBU4_9CHLO</name>
<protein>
    <submittedName>
        <fullName evidence="1">Uncharacterized protein</fullName>
    </submittedName>
</protein>
<dbReference type="EMBL" id="JALJOS010000002">
    <property type="protein sequence ID" value="KAK9843118.1"/>
    <property type="molecule type" value="Genomic_DNA"/>
</dbReference>
<accession>A0AAW1SBU4</accession>